<comment type="caution">
    <text evidence="1">The sequence shown here is derived from an EMBL/GenBank/DDBJ whole genome shotgun (WGS) entry which is preliminary data.</text>
</comment>
<dbReference type="AlphaFoldDB" id="A0AAD4L551"/>
<evidence type="ECO:0000313" key="2">
    <source>
        <dbReference type="Proteomes" id="UP001201163"/>
    </source>
</evidence>
<keyword evidence="2" id="KW-1185">Reference proteome</keyword>
<proteinExistence type="predicted"/>
<reference evidence="1" key="1">
    <citation type="submission" date="2022-01" db="EMBL/GenBank/DDBJ databases">
        <title>Comparative genomics reveals a dynamic genome evolution in the ectomycorrhizal milk-cap (Lactarius) mushrooms.</title>
        <authorList>
            <consortium name="DOE Joint Genome Institute"/>
            <person name="Lebreton A."/>
            <person name="Tang N."/>
            <person name="Kuo A."/>
            <person name="LaButti K."/>
            <person name="Drula E."/>
            <person name="Barry K."/>
            <person name="Clum A."/>
            <person name="Lipzen A."/>
            <person name="Mousain D."/>
            <person name="Ng V."/>
            <person name="Wang R."/>
            <person name="Wang X."/>
            <person name="Dai Y."/>
            <person name="Henrissat B."/>
            <person name="Grigoriev I.V."/>
            <person name="Guerin-Laguette A."/>
            <person name="Yu F."/>
            <person name="Martin F.M."/>
        </authorList>
    </citation>
    <scope>NUCLEOTIDE SEQUENCE</scope>
    <source>
        <strain evidence="1">QP</strain>
    </source>
</reference>
<dbReference type="Proteomes" id="UP001201163">
    <property type="component" value="Unassembled WGS sequence"/>
</dbReference>
<accession>A0AAD4L551</accession>
<name>A0AAD4L551_9AGAM</name>
<organism evidence="1 2">
    <name type="scientific">Lactarius akahatsu</name>
    <dbReference type="NCBI Taxonomy" id="416441"/>
    <lineage>
        <taxon>Eukaryota</taxon>
        <taxon>Fungi</taxon>
        <taxon>Dikarya</taxon>
        <taxon>Basidiomycota</taxon>
        <taxon>Agaricomycotina</taxon>
        <taxon>Agaricomycetes</taxon>
        <taxon>Russulales</taxon>
        <taxon>Russulaceae</taxon>
        <taxon>Lactarius</taxon>
    </lineage>
</organism>
<evidence type="ECO:0000313" key="1">
    <source>
        <dbReference type="EMBL" id="KAH8976638.1"/>
    </source>
</evidence>
<gene>
    <name evidence="1" type="ORF">EDB92DRAFT_2121009</name>
</gene>
<protein>
    <submittedName>
        <fullName evidence="1">Uncharacterized protein</fullName>
    </submittedName>
</protein>
<sequence length="403" mass="45325">MSAKNLSLWPDFPLAISLYIPEGEDDLIAALEHPGRVCRIDIITSCSDVFAVIEAMQVPFPALTHLQLVGPENDGYDPDVLDIPDQFLGLPTLLLSARDLVSLQLESVPPTNSDYGHISPEEMVSSLAVLTKLRTLSIKRYPSEDSEPSPIPSDERRRRPDPTMLAVLPALTQFVFGRDFEYLEDLVAQIDAPRVADVRIEYLTEEVQTRQLSRFIDRSNLKLAQFRRAQVRFYSDQVYIDLNLPQGECLQAKFSIIMTLDYATTVSPVMYVVHVLGQLVAMTSSVGHLRVSFWTPVIPRQVGKDLLESEWLPLLRLFSAVEVLEVSGGLAGCIAPALEDTAEETETLTILLPVLRLLWLADDNCNKPEWFLSSRQHSGRPVTIANTQDEFVERLNAHWRCQE</sequence>
<dbReference type="EMBL" id="JAKELL010000520">
    <property type="protein sequence ID" value="KAH8976638.1"/>
    <property type="molecule type" value="Genomic_DNA"/>
</dbReference>